<gene>
    <name evidence="4" type="ORF">B5E41_24470</name>
</gene>
<dbReference type="Pfam" id="PF00106">
    <property type="entry name" value="adh_short"/>
    <property type="match status" value="1"/>
</dbReference>
<name>A0A246DP99_9HYPH</name>
<evidence type="ECO:0000313" key="4">
    <source>
        <dbReference type="EMBL" id="OWO92088.1"/>
    </source>
</evidence>
<dbReference type="GO" id="GO:0016491">
    <property type="term" value="F:oxidoreductase activity"/>
    <property type="evidence" value="ECO:0007669"/>
    <property type="project" value="UniProtKB-KW"/>
</dbReference>
<sequence>MSDFIARPEHGIVWISGASSGIGRALALKLAGEGYKVAVTARSHEKLVELQAEASGLSGNIIVLDGDVTDAEDMEHVLASIEYEHGTLAMAILNAGIYLPVHAEDLNRADFENSFAVNLSGVVNCLVPAIRHMKAKGQGQIAIVSSVTAYGGLPTGAAYGATKAALINMAESLKFDLDKMGIRIQLISPGFVDTPTVGKSAFPMPAALVSSQEAARQIAAGLKSPAFEIAFPRRFTTMLKLARLLPYGAYFPLMNYLTGWWQRPPLDGHHPVMPHPAE</sequence>
<protein>
    <submittedName>
        <fullName evidence="4">Oxidoreductase</fullName>
    </submittedName>
</protein>
<dbReference type="PANTHER" id="PTHR44196:SF1">
    <property type="entry name" value="DEHYDROGENASE_REDUCTASE SDR FAMILY MEMBER 7B"/>
    <property type="match status" value="1"/>
</dbReference>
<reference evidence="4 5" key="1">
    <citation type="submission" date="2017-03" db="EMBL/GenBank/DDBJ databases">
        <title>Genome of strain Rhizobium sp. CNPSo 668.</title>
        <authorList>
            <person name="Ribeiro R."/>
        </authorList>
    </citation>
    <scope>NUCLEOTIDE SEQUENCE [LARGE SCALE GENOMIC DNA]</scope>
    <source>
        <strain evidence="4 5">CNPSo 668</strain>
    </source>
</reference>
<dbReference type="PRINTS" id="PR00081">
    <property type="entry name" value="GDHRDH"/>
</dbReference>
<comment type="caution">
    <text evidence="4">The sequence shown here is derived from an EMBL/GenBank/DDBJ whole genome shotgun (WGS) entry which is preliminary data.</text>
</comment>
<evidence type="ECO:0000313" key="5">
    <source>
        <dbReference type="Proteomes" id="UP000197269"/>
    </source>
</evidence>
<dbReference type="AlphaFoldDB" id="A0A246DP99"/>
<dbReference type="EMBL" id="MXPU01000019">
    <property type="protein sequence ID" value="OWO92088.1"/>
    <property type="molecule type" value="Genomic_DNA"/>
</dbReference>
<evidence type="ECO:0000256" key="2">
    <source>
        <dbReference type="ARBA" id="ARBA00023002"/>
    </source>
</evidence>
<dbReference type="PRINTS" id="PR00080">
    <property type="entry name" value="SDRFAMILY"/>
</dbReference>
<dbReference type="Gene3D" id="3.40.50.720">
    <property type="entry name" value="NAD(P)-binding Rossmann-like Domain"/>
    <property type="match status" value="1"/>
</dbReference>
<evidence type="ECO:0000256" key="3">
    <source>
        <dbReference type="RuleBase" id="RU000363"/>
    </source>
</evidence>
<dbReference type="RefSeq" id="WP_088396421.1">
    <property type="nucleotide sequence ID" value="NZ_MXPU01000019.1"/>
</dbReference>
<dbReference type="SUPFAM" id="SSF51735">
    <property type="entry name" value="NAD(P)-binding Rossmann-fold domains"/>
    <property type="match status" value="1"/>
</dbReference>
<comment type="similarity">
    <text evidence="1 3">Belongs to the short-chain dehydrogenases/reductases (SDR) family.</text>
</comment>
<dbReference type="InterPro" id="IPR036291">
    <property type="entry name" value="NAD(P)-bd_dom_sf"/>
</dbReference>
<dbReference type="Proteomes" id="UP000197269">
    <property type="component" value="Unassembled WGS sequence"/>
</dbReference>
<accession>A0A246DP99</accession>
<organism evidence="4 5">
    <name type="scientific">Rhizobium esperanzae</name>
    <dbReference type="NCBI Taxonomy" id="1967781"/>
    <lineage>
        <taxon>Bacteria</taxon>
        <taxon>Pseudomonadati</taxon>
        <taxon>Pseudomonadota</taxon>
        <taxon>Alphaproteobacteria</taxon>
        <taxon>Hyphomicrobiales</taxon>
        <taxon>Rhizobiaceae</taxon>
        <taxon>Rhizobium/Agrobacterium group</taxon>
        <taxon>Rhizobium</taxon>
    </lineage>
</organism>
<keyword evidence="2" id="KW-0560">Oxidoreductase</keyword>
<dbReference type="PANTHER" id="PTHR44196">
    <property type="entry name" value="DEHYDROGENASE/REDUCTASE SDR FAMILY MEMBER 7B"/>
    <property type="match status" value="1"/>
</dbReference>
<evidence type="ECO:0000256" key="1">
    <source>
        <dbReference type="ARBA" id="ARBA00006484"/>
    </source>
</evidence>
<dbReference type="GO" id="GO:0016020">
    <property type="term" value="C:membrane"/>
    <property type="evidence" value="ECO:0007669"/>
    <property type="project" value="TreeGrafter"/>
</dbReference>
<dbReference type="InterPro" id="IPR002347">
    <property type="entry name" value="SDR_fam"/>
</dbReference>
<proteinExistence type="inferred from homology"/>